<dbReference type="RefSeq" id="WP_170270612.1">
    <property type="nucleotide sequence ID" value="NZ_JABEQB010000008.1"/>
</dbReference>
<comment type="caution">
    <text evidence="1">The sequence shown here is derived from an EMBL/GenBank/DDBJ whole genome shotgun (WGS) entry which is preliminary data.</text>
</comment>
<dbReference type="EMBL" id="JABEQB010000008">
    <property type="protein sequence ID" value="NNG66415.1"/>
    <property type="molecule type" value="Genomic_DNA"/>
</dbReference>
<organism evidence="1 2">
    <name type="scientific">Caldanaerobacter subterraneus</name>
    <dbReference type="NCBI Taxonomy" id="911092"/>
    <lineage>
        <taxon>Bacteria</taxon>
        <taxon>Bacillati</taxon>
        <taxon>Bacillota</taxon>
        <taxon>Clostridia</taxon>
        <taxon>Thermoanaerobacterales</taxon>
        <taxon>Thermoanaerobacteraceae</taxon>
        <taxon>Caldanaerobacter</taxon>
    </lineage>
</organism>
<accession>A0A7Y2PL71</accession>
<evidence type="ECO:0000313" key="1">
    <source>
        <dbReference type="EMBL" id="NNG66415.1"/>
    </source>
</evidence>
<proteinExistence type="predicted"/>
<evidence type="ECO:0000313" key="2">
    <source>
        <dbReference type="Proteomes" id="UP000529861"/>
    </source>
</evidence>
<sequence>MNYAITKKKMREVERIALRIMEAVGINEDEVDSDIYVAALILLLMLEYDEYKIVEEYKREMKSRMQNEQGR</sequence>
<gene>
    <name evidence="1" type="ORF">HKI81_04070</name>
</gene>
<dbReference type="AlphaFoldDB" id="A0A7Y2PL71"/>
<dbReference type="Proteomes" id="UP000529861">
    <property type="component" value="Unassembled WGS sequence"/>
</dbReference>
<reference evidence="1 2" key="1">
    <citation type="submission" date="2020-04" db="EMBL/GenBank/DDBJ databases">
        <title>Draft genome sequence of Caldanaerobacter sunterraneus. strain 1523vc isolated from Griffin hot spring, Kamchatka, Russia.</title>
        <authorList>
            <person name="Toshchakov S.V."/>
            <person name="Podosokorskaya O.A."/>
            <person name="Kublanov I.V."/>
            <person name="Korzhenkov A."/>
            <person name="Patrushev M.V."/>
        </authorList>
    </citation>
    <scope>NUCLEOTIDE SEQUENCE [LARGE SCALE GENOMIC DNA]</scope>
    <source>
        <strain evidence="1 2">1523vc</strain>
    </source>
</reference>
<protein>
    <submittedName>
        <fullName evidence="1">Uncharacterized protein</fullName>
    </submittedName>
</protein>
<name>A0A7Y2PL71_9THEO</name>